<dbReference type="GO" id="GO:0016020">
    <property type="term" value="C:membrane"/>
    <property type="evidence" value="ECO:0007669"/>
    <property type="project" value="InterPro"/>
</dbReference>
<keyword evidence="2 4" id="KW-1133">Transmembrane helix</keyword>
<feature type="domain" description="ABC transmembrane type-1" evidence="5">
    <location>
        <begin position="3"/>
        <end position="126"/>
    </location>
</feature>
<dbReference type="AlphaFoldDB" id="A0A382TRC8"/>
<keyword evidence="1 4" id="KW-0812">Transmembrane</keyword>
<evidence type="ECO:0000313" key="6">
    <source>
        <dbReference type="EMBL" id="SVD24610.1"/>
    </source>
</evidence>
<proteinExistence type="predicted"/>
<organism evidence="6">
    <name type="scientific">marine metagenome</name>
    <dbReference type="NCBI Taxonomy" id="408172"/>
    <lineage>
        <taxon>unclassified sequences</taxon>
        <taxon>metagenomes</taxon>
        <taxon>ecological metagenomes</taxon>
    </lineage>
</organism>
<keyword evidence="3 4" id="KW-0472">Membrane</keyword>
<evidence type="ECO:0000256" key="4">
    <source>
        <dbReference type="SAM" id="Phobius"/>
    </source>
</evidence>
<dbReference type="InterPro" id="IPR036640">
    <property type="entry name" value="ABC1_TM_sf"/>
</dbReference>
<feature type="non-terminal residue" evidence="6">
    <location>
        <position position="126"/>
    </location>
</feature>
<dbReference type="PROSITE" id="PS50929">
    <property type="entry name" value="ABC_TM1F"/>
    <property type="match status" value="1"/>
</dbReference>
<dbReference type="GO" id="GO:0005524">
    <property type="term" value="F:ATP binding"/>
    <property type="evidence" value="ECO:0007669"/>
    <property type="project" value="InterPro"/>
</dbReference>
<dbReference type="Pfam" id="PF00664">
    <property type="entry name" value="ABC_membrane"/>
    <property type="match status" value="1"/>
</dbReference>
<sequence>MVVAGVIAIAVAQAAAALIPLELGSAIDALGEPSPESLSVVGIHVARVLLLALLVAVGGYAMRRLLGSASTRIEYDIRTKYFDHLLTLPLSFYQTQRTGDLMARATNDLNAVRIFFTYGIRGIVET</sequence>
<evidence type="ECO:0000256" key="2">
    <source>
        <dbReference type="ARBA" id="ARBA00022989"/>
    </source>
</evidence>
<dbReference type="SUPFAM" id="SSF90123">
    <property type="entry name" value="ABC transporter transmembrane region"/>
    <property type="match status" value="1"/>
</dbReference>
<dbReference type="GO" id="GO:0140359">
    <property type="term" value="F:ABC-type transporter activity"/>
    <property type="evidence" value="ECO:0007669"/>
    <property type="project" value="InterPro"/>
</dbReference>
<protein>
    <recommendedName>
        <fullName evidence="5">ABC transmembrane type-1 domain-containing protein</fullName>
    </recommendedName>
</protein>
<gene>
    <name evidence="6" type="ORF">METZ01_LOCUS377464</name>
</gene>
<evidence type="ECO:0000256" key="3">
    <source>
        <dbReference type="ARBA" id="ARBA00023136"/>
    </source>
</evidence>
<dbReference type="InterPro" id="IPR011527">
    <property type="entry name" value="ABC1_TM_dom"/>
</dbReference>
<evidence type="ECO:0000259" key="5">
    <source>
        <dbReference type="PROSITE" id="PS50929"/>
    </source>
</evidence>
<dbReference type="Gene3D" id="1.20.1560.10">
    <property type="entry name" value="ABC transporter type 1, transmembrane domain"/>
    <property type="match status" value="1"/>
</dbReference>
<accession>A0A382TRC8</accession>
<dbReference type="EMBL" id="UINC01138578">
    <property type="protein sequence ID" value="SVD24610.1"/>
    <property type="molecule type" value="Genomic_DNA"/>
</dbReference>
<evidence type="ECO:0000256" key="1">
    <source>
        <dbReference type="ARBA" id="ARBA00022692"/>
    </source>
</evidence>
<name>A0A382TRC8_9ZZZZ</name>
<reference evidence="6" key="1">
    <citation type="submission" date="2018-05" db="EMBL/GenBank/DDBJ databases">
        <authorList>
            <person name="Lanie J.A."/>
            <person name="Ng W.-L."/>
            <person name="Kazmierczak K.M."/>
            <person name="Andrzejewski T.M."/>
            <person name="Davidsen T.M."/>
            <person name="Wayne K.J."/>
            <person name="Tettelin H."/>
            <person name="Glass J.I."/>
            <person name="Rusch D."/>
            <person name="Podicherti R."/>
            <person name="Tsui H.-C.T."/>
            <person name="Winkler M.E."/>
        </authorList>
    </citation>
    <scope>NUCLEOTIDE SEQUENCE</scope>
</reference>
<feature type="transmembrane region" description="Helical" evidence="4">
    <location>
        <begin position="41"/>
        <end position="62"/>
    </location>
</feature>